<dbReference type="EMBL" id="JAOPJF010000121">
    <property type="protein sequence ID" value="KAK1138976.1"/>
    <property type="molecule type" value="Genomic_DNA"/>
</dbReference>
<reference evidence="1 2" key="1">
    <citation type="journal article" date="2023" name="ACS Omega">
        <title>Identification of the Neoaspergillic Acid Biosynthesis Gene Cluster by Establishing an In Vitro CRISPR-Ribonucleoprotein Genetic System in Aspergillus melleus.</title>
        <authorList>
            <person name="Yuan B."/>
            <person name="Grau M.F."/>
            <person name="Murata R.M."/>
            <person name="Torok T."/>
            <person name="Venkateswaran K."/>
            <person name="Stajich J.E."/>
            <person name="Wang C.C.C."/>
        </authorList>
    </citation>
    <scope>NUCLEOTIDE SEQUENCE [LARGE SCALE GENOMIC DNA]</scope>
    <source>
        <strain evidence="1 2">IMV 1140</strain>
    </source>
</reference>
<protein>
    <submittedName>
        <fullName evidence="1">Uncharacterized protein</fullName>
    </submittedName>
</protein>
<name>A0ACC3AN84_9EURO</name>
<proteinExistence type="predicted"/>
<evidence type="ECO:0000313" key="2">
    <source>
        <dbReference type="Proteomes" id="UP001177260"/>
    </source>
</evidence>
<sequence length="359" mass="40312">MAGRISCLCNEVTQEVVLGPSSGRSTLELCHCTTCRAVTGQLYSSYYTLHTWPANLDSLGEYHESPCISRYFCKTCGAHVFARQKHTEQYYVAAGLWEEYPPPFQSIRHWQVQDTRDGGMSSFLDAETGVTSPDCYLHADTHCQQGRERRRKAEEWTEDDRRLPAGCHCGGVEFYVTSPDPSSNDAFSPWPDLLVPYYSSSSENTEDVKWWLRDGGKRYLAGTCACRSCRLASGFPIQTWAFITKSNLQNADGTALSFGLGTMRQYESSPGVYRDFCGRCGATVFWHCEVRPLLIDVSVGLLQAKSGARAEGWLEWHTGRASFSEMAVDSKLIHQLEEGLRIWGEGRHEPRIAPKSLVK</sequence>
<dbReference type="Proteomes" id="UP001177260">
    <property type="component" value="Unassembled WGS sequence"/>
</dbReference>
<gene>
    <name evidence="1" type="ORF">N8T08_001620</name>
</gene>
<keyword evidence="2" id="KW-1185">Reference proteome</keyword>
<organism evidence="1 2">
    <name type="scientific">Aspergillus melleus</name>
    <dbReference type="NCBI Taxonomy" id="138277"/>
    <lineage>
        <taxon>Eukaryota</taxon>
        <taxon>Fungi</taxon>
        <taxon>Dikarya</taxon>
        <taxon>Ascomycota</taxon>
        <taxon>Pezizomycotina</taxon>
        <taxon>Eurotiomycetes</taxon>
        <taxon>Eurotiomycetidae</taxon>
        <taxon>Eurotiales</taxon>
        <taxon>Aspergillaceae</taxon>
        <taxon>Aspergillus</taxon>
        <taxon>Aspergillus subgen. Circumdati</taxon>
    </lineage>
</organism>
<comment type="caution">
    <text evidence="1">The sequence shown here is derived from an EMBL/GenBank/DDBJ whole genome shotgun (WGS) entry which is preliminary data.</text>
</comment>
<evidence type="ECO:0000313" key="1">
    <source>
        <dbReference type="EMBL" id="KAK1138976.1"/>
    </source>
</evidence>
<accession>A0ACC3AN84</accession>